<feature type="compositionally biased region" description="Low complexity" evidence="5">
    <location>
        <begin position="43"/>
        <end position="54"/>
    </location>
</feature>
<dbReference type="GO" id="GO:0006325">
    <property type="term" value="P:chromatin organization"/>
    <property type="evidence" value="ECO:0007669"/>
    <property type="project" value="UniProtKB-KW"/>
</dbReference>
<evidence type="ECO:0000313" key="8">
    <source>
        <dbReference type="Proteomes" id="UP001338582"/>
    </source>
</evidence>
<sequence>MSEKNEDQQLLADASTLLMFATAAARQASPGTGLPGSASESQPSAAVADSPAAVTSEKRTSLVSERTPLHSAGSANSAMLAYPVASTFVTLSLLATEPQPLLPPMHAEAAVPTTRLQPYPEQGLHPPYVSQHAFPGHVPANAPAQQMYPGPNVEYKMPPIHPQYPYGVVRQHPQLPEGHQQMPVVAPEYGPPEATFRTRYRTLSPKDVSSASDPAQKLNLSPRYANVPVQGTFHLIHKRTSSEGSHQYRHQPVSNHSPPASLNVALARGINVESRERRTDNAKIAAAALAAAADIPLPLRRNSDLKKTDLELHDIKKEDPSATDVELDENKTDIEPESETGESVKNEPLPPHISLETKTQKLGGRKSTGRTSAKASKDSPDSFICPPLASYKVEPDAGIIGCICEINEDDGFTIQCDICFRWQHCSCMGFKTSDEVPEDEYKCYYCDKNKWNKFDASICRAETARRLESENQNEPEPPTPKRKTLNGGNDDSRKRRRSEKDAKVPAERVANEKRKSTANLLSTASPNTSAVIAFEINNKDNPLLEDGVTAESYQSIYYKLTENDFKTTDVKLELQKFGSSVLELLSNSSPIEKMSSSQFETIRLCYMILPNLQKQAQEKGDYRRGKGFNKFSLRVKPYSENPKQKFAGISKESLYITDMNPLRGGENVVPVGTPIIEYLGELDFLELYMRNRVNQYSVWGTMKPKVVRIDLALSSDNESVSIVIDSRYEGNESRFIRKSCSRTANCEIKPVYISDLNTFRFLIVTTRPIELKGEDLEEELRLNWEWDDSHPIKDMLKTGIDGDVKENKKFDDFNEEEKNILVTGVNTMLNFVECACNTTAVNSQCPIFKVKKATSYLLRSTRKASSLINTSSNKSKDDLVLPTNRRQFVSWQERLKQRENALLVQYFGIQEKNEDDLIQDDAVDSETLNEVKEGHLSVNTRETKIPPRVKILTQSKKFGVNSPKVVPGSQSEIGPEIVLDSSKISVPLTNDVLASIREQVMQVLRPAKEPSQNDRSPKIQTDSKPAHEITTPLVSKPAHSKENSPLATQSEQKEASITEHKPLVVKKLSFADYKKKMK</sequence>
<dbReference type="PANTHER" id="PTHR46462:SF3">
    <property type="entry name" value="UPSET, ISOFORM A"/>
    <property type="match status" value="1"/>
</dbReference>
<dbReference type="Gene3D" id="3.30.40.10">
    <property type="entry name" value="Zinc/RING finger domain, C3HC4 (zinc finger)"/>
    <property type="match status" value="1"/>
</dbReference>
<dbReference type="GO" id="GO:0034967">
    <property type="term" value="C:Set3 complex"/>
    <property type="evidence" value="ECO:0007669"/>
    <property type="project" value="TreeGrafter"/>
</dbReference>
<dbReference type="GO" id="GO:0006355">
    <property type="term" value="P:regulation of DNA-templated transcription"/>
    <property type="evidence" value="ECO:0007669"/>
    <property type="project" value="TreeGrafter"/>
</dbReference>
<feature type="region of interest" description="Disordered" evidence="5">
    <location>
        <begin position="240"/>
        <end position="261"/>
    </location>
</feature>
<protein>
    <recommendedName>
        <fullName evidence="6">Zinc finger PHD-type domain-containing protein</fullName>
    </recommendedName>
</protein>
<keyword evidence="2" id="KW-0863">Zinc-finger</keyword>
<feature type="region of interest" description="Disordered" evidence="5">
    <location>
        <begin position="1004"/>
        <end position="1061"/>
    </location>
</feature>
<feature type="region of interest" description="Disordered" evidence="5">
    <location>
        <begin position="466"/>
        <end position="522"/>
    </location>
</feature>
<dbReference type="SMART" id="SM00249">
    <property type="entry name" value="PHD"/>
    <property type="match status" value="1"/>
</dbReference>
<evidence type="ECO:0000256" key="5">
    <source>
        <dbReference type="SAM" id="MobiDB-lite"/>
    </source>
</evidence>
<dbReference type="SUPFAM" id="SSF57903">
    <property type="entry name" value="FYVE/PHD zinc finger"/>
    <property type="match status" value="1"/>
</dbReference>
<name>A0AAX4H7Q3_9ASCO</name>
<dbReference type="InterPro" id="IPR013083">
    <property type="entry name" value="Znf_RING/FYVE/PHD"/>
</dbReference>
<feature type="compositionally biased region" description="Basic and acidic residues" evidence="5">
    <location>
        <begin position="1051"/>
        <end position="1061"/>
    </location>
</feature>
<evidence type="ECO:0000313" key="7">
    <source>
        <dbReference type="EMBL" id="WPK24593.1"/>
    </source>
</evidence>
<dbReference type="KEGG" id="asau:88172937"/>
<dbReference type="Pfam" id="PF00856">
    <property type="entry name" value="SET"/>
    <property type="match status" value="1"/>
</dbReference>
<feature type="compositionally biased region" description="Basic and acidic residues" evidence="5">
    <location>
        <begin position="1006"/>
        <end position="1017"/>
    </location>
</feature>
<evidence type="ECO:0000256" key="4">
    <source>
        <dbReference type="ARBA" id="ARBA00022853"/>
    </source>
</evidence>
<feature type="region of interest" description="Disordered" evidence="5">
    <location>
        <begin position="316"/>
        <end position="380"/>
    </location>
</feature>
<proteinExistence type="predicted"/>
<organism evidence="7 8">
    <name type="scientific">Australozyma saopauloensis</name>
    <dbReference type="NCBI Taxonomy" id="291208"/>
    <lineage>
        <taxon>Eukaryota</taxon>
        <taxon>Fungi</taxon>
        <taxon>Dikarya</taxon>
        <taxon>Ascomycota</taxon>
        <taxon>Saccharomycotina</taxon>
        <taxon>Pichiomycetes</taxon>
        <taxon>Metschnikowiaceae</taxon>
        <taxon>Australozyma</taxon>
    </lineage>
</organism>
<feature type="compositionally biased region" description="Basic and acidic residues" evidence="5">
    <location>
        <begin position="490"/>
        <end position="515"/>
    </location>
</feature>
<dbReference type="Gene3D" id="2.170.270.10">
    <property type="entry name" value="SET domain"/>
    <property type="match status" value="1"/>
</dbReference>
<dbReference type="InterPro" id="IPR011011">
    <property type="entry name" value="Znf_FYVE_PHD"/>
</dbReference>
<feature type="domain" description="Zinc finger PHD-type" evidence="6">
    <location>
        <begin position="401"/>
        <end position="447"/>
    </location>
</feature>
<dbReference type="PANTHER" id="PTHR46462">
    <property type="entry name" value="UPSET, ISOFORM A"/>
    <property type="match status" value="1"/>
</dbReference>
<feature type="region of interest" description="Disordered" evidence="5">
    <location>
        <begin position="26"/>
        <end position="68"/>
    </location>
</feature>
<dbReference type="InterPro" id="IPR019786">
    <property type="entry name" value="Zinc_finger_PHD-type_CS"/>
</dbReference>
<evidence type="ECO:0000256" key="1">
    <source>
        <dbReference type="ARBA" id="ARBA00022723"/>
    </source>
</evidence>
<dbReference type="InterPro" id="IPR046341">
    <property type="entry name" value="SET_dom_sf"/>
</dbReference>
<dbReference type="InterPro" id="IPR001965">
    <property type="entry name" value="Znf_PHD"/>
</dbReference>
<dbReference type="Proteomes" id="UP001338582">
    <property type="component" value="Chromosome 2"/>
</dbReference>
<dbReference type="EMBL" id="CP138895">
    <property type="protein sequence ID" value="WPK24593.1"/>
    <property type="molecule type" value="Genomic_DNA"/>
</dbReference>
<keyword evidence="8" id="KW-1185">Reference proteome</keyword>
<evidence type="ECO:0000259" key="6">
    <source>
        <dbReference type="SMART" id="SM00249"/>
    </source>
</evidence>
<dbReference type="GeneID" id="88172937"/>
<evidence type="ECO:0000256" key="2">
    <source>
        <dbReference type="ARBA" id="ARBA00022771"/>
    </source>
</evidence>
<dbReference type="Pfam" id="PF20826">
    <property type="entry name" value="PHD_5"/>
    <property type="match status" value="1"/>
</dbReference>
<keyword evidence="1" id="KW-0479">Metal-binding</keyword>
<dbReference type="RefSeq" id="XP_062876976.1">
    <property type="nucleotide sequence ID" value="XM_063020906.1"/>
</dbReference>
<accession>A0AAX4H7Q3</accession>
<dbReference type="PROSITE" id="PS01359">
    <property type="entry name" value="ZF_PHD_1"/>
    <property type="match status" value="1"/>
</dbReference>
<evidence type="ECO:0000256" key="3">
    <source>
        <dbReference type="ARBA" id="ARBA00022833"/>
    </source>
</evidence>
<keyword evidence="4" id="KW-0156">Chromatin regulator</keyword>
<dbReference type="GO" id="GO:0008270">
    <property type="term" value="F:zinc ion binding"/>
    <property type="evidence" value="ECO:0007669"/>
    <property type="project" value="UniProtKB-KW"/>
</dbReference>
<dbReference type="InterPro" id="IPR001214">
    <property type="entry name" value="SET_dom"/>
</dbReference>
<gene>
    <name evidence="7" type="ORF">PUMCH_001872</name>
</gene>
<dbReference type="GO" id="GO:0070210">
    <property type="term" value="C:Rpd3L-Expanded complex"/>
    <property type="evidence" value="ECO:0007669"/>
    <property type="project" value="TreeGrafter"/>
</dbReference>
<keyword evidence="3" id="KW-0862">Zinc</keyword>
<dbReference type="AlphaFoldDB" id="A0AAX4H7Q3"/>
<reference evidence="7 8" key="1">
    <citation type="submission" date="2023-10" db="EMBL/GenBank/DDBJ databases">
        <title>Draft Genome Sequence of Candida saopaulonensis from a very Premature Infant with Sepsis.</title>
        <authorList>
            <person name="Ning Y."/>
            <person name="Dai R."/>
            <person name="Xiao M."/>
            <person name="Xu Y."/>
            <person name="Yan Q."/>
            <person name="Zhang L."/>
        </authorList>
    </citation>
    <scope>NUCLEOTIDE SEQUENCE [LARGE SCALE GENOMIC DNA]</scope>
    <source>
        <strain evidence="7 8">19XY460</strain>
    </source>
</reference>
<dbReference type="SUPFAM" id="SSF82199">
    <property type="entry name" value="SET domain"/>
    <property type="match status" value="1"/>
</dbReference>